<keyword evidence="9 15" id="KW-1133">Transmembrane helix</keyword>
<dbReference type="AlphaFoldDB" id="A0A8K9VCG5"/>
<comment type="catalytic activity">
    <reaction evidence="13">
        <text>N(4)-{beta-D-GlcNAc-(1-&gt;2)-[beta-D-GlcNAc-(1-&gt;4)]-alpha-D-Man-(1-&gt;3)-[beta-D-GlcNAc-(1-&gt;2)-alpha-D-Man-(1-&gt;6)]-beta-D-Man-(1-&gt;4)-beta-D-GlcNAc-(1-&gt;4)-beta-D-GlcNAc}-L-asparaginyl-[protein] + UDP-N-acetyl-alpha-D-glucosamine = N(4)-{beta-D-GlcNAc-(1-&gt;2)-[beta-D-GlcNAc-(1-&gt;4)]-alpha-D-Man-(1-&gt;3)-[beta-D-GlcNAc-(1-&gt;2)-[beta-D-GlcNAc-(1-&gt;6)]-alpha-D-Man-(1-&gt;6)]-beta-D-Man-(1-&gt;4)-beta-D-GlcNAc-(1-&gt;4)-beta-D-GlcNAc}-L-asparaginyl-[protein] + UDP + H(+)</text>
        <dbReference type="Rhea" id="RHEA:16921"/>
        <dbReference type="Rhea" id="RHEA-COMP:14374"/>
        <dbReference type="Rhea" id="RHEA-COMP:14377"/>
        <dbReference type="ChEBI" id="CHEBI:15378"/>
        <dbReference type="ChEBI" id="CHEBI:57705"/>
        <dbReference type="ChEBI" id="CHEBI:58223"/>
        <dbReference type="ChEBI" id="CHEBI:139507"/>
        <dbReference type="ChEBI" id="CHEBI:139510"/>
        <dbReference type="EC" id="2.4.1.155"/>
    </reaction>
</comment>
<dbReference type="PANTHER" id="PTHR15075:SF6">
    <property type="entry name" value="ALPHA-1,6-MANNOSYLGLYCOPROTEIN 6-BETA-N-ACETYLGLUCOSAMINYLTRANSFERASE B"/>
    <property type="match status" value="1"/>
</dbReference>
<evidence type="ECO:0000256" key="5">
    <source>
        <dbReference type="ARBA" id="ARBA00022676"/>
    </source>
</evidence>
<proteinExistence type="inferred from homology"/>
<feature type="region of interest" description="Disordered" evidence="14">
    <location>
        <begin position="423"/>
        <end position="442"/>
    </location>
</feature>
<dbReference type="Pfam" id="PF15024">
    <property type="entry name" value="Glyco_transf_18"/>
    <property type="match status" value="1"/>
</dbReference>
<evidence type="ECO:0000256" key="13">
    <source>
        <dbReference type="ARBA" id="ARBA00048243"/>
    </source>
</evidence>
<evidence type="ECO:0000256" key="3">
    <source>
        <dbReference type="ARBA" id="ARBA00007477"/>
    </source>
</evidence>
<evidence type="ECO:0000256" key="6">
    <source>
        <dbReference type="ARBA" id="ARBA00022679"/>
    </source>
</evidence>
<protein>
    <recommendedName>
        <fullName evidence="4">alpha-1,6-mannosyl-glycoprotein 6-beta-N-acetylglucosaminyltransferase</fullName>
        <ecNumber evidence="4">2.4.1.155</ecNumber>
    </recommendedName>
</protein>
<evidence type="ECO:0000256" key="14">
    <source>
        <dbReference type="SAM" id="MobiDB-lite"/>
    </source>
</evidence>
<evidence type="ECO:0000256" key="11">
    <source>
        <dbReference type="ARBA" id="ARBA00023136"/>
    </source>
</evidence>
<evidence type="ECO:0000256" key="7">
    <source>
        <dbReference type="ARBA" id="ARBA00022692"/>
    </source>
</evidence>
<evidence type="ECO:0000256" key="15">
    <source>
        <dbReference type="SAM" id="Phobius"/>
    </source>
</evidence>
<evidence type="ECO:0000313" key="18">
    <source>
        <dbReference type="Proteomes" id="UP000694395"/>
    </source>
</evidence>
<keyword evidence="12" id="KW-0325">Glycoprotein</keyword>
<feature type="domain" description="Glycosyltransferase family 18 catalytic" evidence="16">
    <location>
        <begin position="184"/>
        <end position="232"/>
    </location>
</feature>
<keyword evidence="8" id="KW-0735">Signal-anchor</keyword>
<keyword evidence="11 15" id="KW-0472">Membrane</keyword>
<comment type="subcellular location">
    <subcellularLocation>
        <location evidence="1">Golgi apparatus membrane</location>
        <topology evidence="1">Single-pass type II membrane protein</topology>
    </subcellularLocation>
</comment>
<dbReference type="Proteomes" id="UP000694395">
    <property type="component" value="Chromosome 17"/>
</dbReference>
<keyword evidence="7 15" id="KW-0812">Transmembrane</keyword>
<reference evidence="17" key="2">
    <citation type="submission" date="2025-08" db="UniProtKB">
        <authorList>
            <consortium name="Ensembl"/>
        </authorList>
    </citation>
    <scope>IDENTIFICATION</scope>
</reference>
<evidence type="ECO:0000256" key="4">
    <source>
        <dbReference type="ARBA" id="ARBA00012671"/>
    </source>
</evidence>
<dbReference type="GeneTree" id="ENSGT00940000153470"/>
<reference evidence="17" key="3">
    <citation type="submission" date="2025-09" db="UniProtKB">
        <authorList>
            <consortium name="Ensembl"/>
        </authorList>
    </citation>
    <scope>IDENTIFICATION</scope>
</reference>
<feature type="compositionally biased region" description="Basic residues" evidence="14">
    <location>
        <begin position="432"/>
        <end position="442"/>
    </location>
</feature>
<dbReference type="UniPathway" id="UPA00378"/>
<dbReference type="PANTHER" id="PTHR15075">
    <property type="entry name" value="ALPHA-MANNOSIDE BETA-1,6-N-ACETYLGLUCOSAMINYLTRANSFERASE"/>
    <property type="match status" value="1"/>
</dbReference>
<dbReference type="InterPro" id="IPR026116">
    <property type="entry name" value="GT18_cat"/>
</dbReference>
<keyword evidence="10" id="KW-0333">Golgi apparatus</keyword>
<dbReference type="GO" id="GO:0006487">
    <property type="term" value="P:protein N-linked glycosylation"/>
    <property type="evidence" value="ECO:0007669"/>
    <property type="project" value="TreeGrafter"/>
</dbReference>
<evidence type="ECO:0000256" key="9">
    <source>
        <dbReference type="ARBA" id="ARBA00022989"/>
    </source>
</evidence>
<sequence>MITGNIDGKIMVRRWLVTFKPFRIFVVGIGFFSLCFLMTSLGGQFSAKRLGDSPFTIRTEVMGGVESRGVLRKISDMLEVILKRMDSLSKLDNSTTSDTRRLNELSSAINRFQPAGLVERIQAIAQNVSNMAVRVEQILQNSMAAGRAVRDGSSGQCEVPRDPHYPDCPGKVDWMRARWTSDPCYAFYGVDGSDCSFLIYLSEVEWFCPPLAWRNHSSPPTVHTHTHQTTTTKRQVRHTHTEPFLPSIHTQNPSYHPYTHRTLPTIHTHTEPFLPSIHTQNPSYHPYTHRTLPTIHTHTEPFLLSIHTQNPFYHPYTHRTLPTIHTHTEPFLLSIHTQNPSYHPYTHRTLATIHTHTEPFLPSKHTQNPCYHPYTHRTLATIHTHTEPFLLSIHTQNPCYHPYTHRTLATIHTHTEPFLPSKHTQNPCYHPNTHRHRTTTVK</sequence>
<evidence type="ECO:0000256" key="12">
    <source>
        <dbReference type="ARBA" id="ARBA00023180"/>
    </source>
</evidence>
<comment type="pathway">
    <text evidence="2">Protein modification; protein glycosylation.</text>
</comment>
<dbReference type="InterPro" id="IPR052105">
    <property type="entry name" value="MGAT5_Glycosyltransferase"/>
</dbReference>
<evidence type="ECO:0000313" key="17">
    <source>
        <dbReference type="Ensembl" id="ENSOMYP00000122833.1"/>
    </source>
</evidence>
<keyword evidence="18" id="KW-1185">Reference proteome</keyword>
<feature type="transmembrane region" description="Helical" evidence="15">
    <location>
        <begin position="21"/>
        <end position="41"/>
    </location>
</feature>
<dbReference type="GO" id="GO:0030144">
    <property type="term" value="F:alpha-1,6-mannosylglycoprotein 6-beta-N-acetylglucosaminyltransferase activity"/>
    <property type="evidence" value="ECO:0007669"/>
    <property type="project" value="UniProtKB-EC"/>
</dbReference>
<evidence type="ECO:0000256" key="1">
    <source>
        <dbReference type="ARBA" id="ARBA00004323"/>
    </source>
</evidence>
<comment type="similarity">
    <text evidence="3">Belongs to the glycosyltransferase 18 family.</text>
</comment>
<dbReference type="GO" id="GO:0000139">
    <property type="term" value="C:Golgi membrane"/>
    <property type="evidence" value="ECO:0007669"/>
    <property type="project" value="UniProtKB-SubCell"/>
</dbReference>
<accession>A0A8K9VCG5</accession>
<organism evidence="17 18">
    <name type="scientific">Oncorhynchus mykiss</name>
    <name type="common">Rainbow trout</name>
    <name type="synonym">Salmo gairdneri</name>
    <dbReference type="NCBI Taxonomy" id="8022"/>
    <lineage>
        <taxon>Eukaryota</taxon>
        <taxon>Metazoa</taxon>
        <taxon>Chordata</taxon>
        <taxon>Craniata</taxon>
        <taxon>Vertebrata</taxon>
        <taxon>Euteleostomi</taxon>
        <taxon>Actinopterygii</taxon>
        <taxon>Neopterygii</taxon>
        <taxon>Teleostei</taxon>
        <taxon>Protacanthopterygii</taxon>
        <taxon>Salmoniformes</taxon>
        <taxon>Salmonidae</taxon>
        <taxon>Salmoninae</taxon>
        <taxon>Oncorhynchus</taxon>
    </lineage>
</organism>
<dbReference type="EC" id="2.4.1.155" evidence="4"/>
<evidence type="ECO:0000259" key="16">
    <source>
        <dbReference type="Pfam" id="PF15024"/>
    </source>
</evidence>
<keyword evidence="5" id="KW-0328">Glycosyltransferase</keyword>
<dbReference type="Ensembl" id="ENSOMYT00000140669.1">
    <property type="protein sequence ID" value="ENSOMYP00000122833.1"/>
    <property type="gene ID" value="ENSOMYG00000020133.2"/>
</dbReference>
<evidence type="ECO:0000256" key="10">
    <source>
        <dbReference type="ARBA" id="ARBA00023034"/>
    </source>
</evidence>
<reference evidence="17" key="1">
    <citation type="submission" date="2020-07" db="EMBL/GenBank/DDBJ databases">
        <title>A long reads based de novo assembly of the rainbow trout Arlee double haploid line genome.</title>
        <authorList>
            <person name="Gao G."/>
            <person name="Palti Y."/>
        </authorList>
    </citation>
    <scope>NUCLEOTIDE SEQUENCE [LARGE SCALE GENOMIC DNA]</scope>
</reference>
<name>A0A8K9VCG5_ONCMY</name>
<evidence type="ECO:0000256" key="2">
    <source>
        <dbReference type="ARBA" id="ARBA00004922"/>
    </source>
</evidence>
<evidence type="ECO:0000256" key="8">
    <source>
        <dbReference type="ARBA" id="ARBA00022968"/>
    </source>
</evidence>
<keyword evidence="6" id="KW-0808">Transferase</keyword>